<sequence length="159" mass="17471">MERGVTTPRTDVRPRDGSFSMTSSSGRLAMKSMGVTGETVGERDGDPEPALCARRPRDGVGEVKSAESLWRSKGTEELDVDLMTGSECDGGEWLEDDRFGLLPPVDLSNTGARDNDRLVREFDRLRAASDEDLNSEEGPLELVELEDCCLGRSAERNFD</sequence>
<feature type="region of interest" description="Disordered" evidence="1">
    <location>
        <begin position="1"/>
        <end position="68"/>
    </location>
</feature>
<dbReference type="HOGENOM" id="CLU_1661470_0_0_1"/>
<dbReference type="EMBL" id="KN833065">
    <property type="protein sequence ID" value="KIM74167.1"/>
    <property type="molecule type" value="Genomic_DNA"/>
</dbReference>
<dbReference type="InParanoid" id="A0A0C3BA17"/>
<organism evidence="2 3">
    <name type="scientific">Piloderma croceum (strain F 1598)</name>
    <dbReference type="NCBI Taxonomy" id="765440"/>
    <lineage>
        <taxon>Eukaryota</taxon>
        <taxon>Fungi</taxon>
        <taxon>Dikarya</taxon>
        <taxon>Basidiomycota</taxon>
        <taxon>Agaricomycotina</taxon>
        <taxon>Agaricomycetes</taxon>
        <taxon>Agaricomycetidae</taxon>
        <taxon>Atheliales</taxon>
        <taxon>Atheliaceae</taxon>
        <taxon>Piloderma</taxon>
    </lineage>
</organism>
<keyword evidence="3" id="KW-1185">Reference proteome</keyword>
<gene>
    <name evidence="2" type="ORF">PILCRDRAFT_710646</name>
</gene>
<accession>A0A0C3BA17</accession>
<proteinExistence type="predicted"/>
<feature type="compositionally biased region" description="Basic and acidic residues" evidence="1">
    <location>
        <begin position="55"/>
        <end position="65"/>
    </location>
</feature>
<evidence type="ECO:0000256" key="1">
    <source>
        <dbReference type="SAM" id="MobiDB-lite"/>
    </source>
</evidence>
<evidence type="ECO:0000313" key="2">
    <source>
        <dbReference type="EMBL" id="KIM74167.1"/>
    </source>
</evidence>
<dbReference type="AlphaFoldDB" id="A0A0C3BA17"/>
<reference evidence="2 3" key="1">
    <citation type="submission" date="2014-04" db="EMBL/GenBank/DDBJ databases">
        <authorList>
            <consortium name="DOE Joint Genome Institute"/>
            <person name="Kuo A."/>
            <person name="Tarkka M."/>
            <person name="Buscot F."/>
            <person name="Kohler A."/>
            <person name="Nagy L.G."/>
            <person name="Floudas D."/>
            <person name="Copeland A."/>
            <person name="Barry K.W."/>
            <person name="Cichocki N."/>
            <person name="Veneault-Fourrey C."/>
            <person name="LaButti K."/>
            <person name="Lindquist E.A."/>
            <person name="Lipzen A."/>
            <person name="Lundell T."/>
            <person name="Morin E."/>
            <person name="Murat C."/>
            <person name="Sun H."/>
            <person name="Tunlid A."/>
            <person name="Henrissat B."/>
            <person name="Grigoriev I.V."/>
            <person name="Hibbett D.S."/>
            <person name="Martin F."/>
            <person name="Nordberg H.P."/>
            <person name="Cantor M.N."/>
            <person name="Hua S.X."/>
        </authorList>
    </citation>
    <scope>NUCLEOTIDE SEQUENCE [LARGE SCALE GENOMIC DNA]</scope>
    <source>
        <strain evidence="2 3">F 1598</strain>
    </source>
</reference>
<protein>
    <submittedName>
        <fullName evidence="2">Uncharacterized protein</fullName>
    </submittedName>
</protein>
<evidence type="ECO:0000313" key="3">
    <source>
        <dbReference type="Proteomes" id="UP000054166"/>
    </source>
</evidence>
<dbReference type="Proteomes" id="UP000054166">
    <property type="component" value="Unassembled WGS sequence"/>
</dbReference>
<reference evidence="3" key="2">
    <citation type="submission" date="2015-01" db="EMBL/GenBank/DDBJ databases">
        <title>Evolutionary Origins and Diversification of the Mycorrhizal Mutualists.</title>
        <authorList>
            <consortium name="DOE Joint Genome Institute"/>
            <consortium name="Mycorrhizal Genomics Consortium"/>
            <person name="Kohler A."/>
            <person name="Kuo A."/>
            <person name="Nagy L.G."/>
            <person name="Floudas D."/>
            <person name="Copeland A."/>
            <person name="Barry K.W."/>
            <person name="Cichocki N."/>
            <person name="Veneault-Fourrey C."/>
            <person name="LaButti K."/>
            <person name="Lindquist E.A."/>
            <person name="Lipzen A."/>
            <person name="Lundell T."/>
            <person name="Morin E."/>
            <person name="Murat C."/>
            <person name="Riley R."/>
            <person name="Ohm R."/>
            <person name="Sun H."/>
            <person name="Tunlid A."/>
            <person name="Henrissat B."/>
            <person name="Grigoriev I.V."/>
            <person name="Hibbett D.S."/>
            <person name="Martin F."/>
        </authorList>
    </citation>
    <scope>NUCLEOTIDE SEQUENCE [LARGE SCALE GENOMIC DNA]</scope>
    <source>
        <strain evidence="3">F 1598</strain>
    </source>
</reference>
<name>A0A0C3BA17_PILCF</name>